<evidence type="ECO:0000256" key="1">
    <source>
        <dbReference type="ARBA" id="ARBA00004906"/>
    </source>
</evidence>
<accession>A0A843W509</accession>
<name>A0A843W509_COLES</name>
<dbReference type="PROSITE" id="PS51649">
    <property type="entry name" value="NPH3"/>
    <property type="match status" value="1"/>
</dbReference>
<dbReference type="AlphaFoldDB" id="A0A843W509"/>
<dbReference type="SMART" id="SM00225">
    <property type="entry name" value="BTB"/>
    <property type="match status" value="1"/>
</dbReference>
<feature type="coiled-coil region" evidence="4">
    <location>
        <begin position="628"/>
        <end position="662"/>
    </location>
</feature>
<feature type="domain" description="BTB" evidence="6">
    <location>
        <begin position="21"/>
        <end position="140"/>
    </location>
</feature>
<dbReference type="UniPathway" id="UPA00143"/>
<sequence length="741" mass="81434">MAAEKPASKGQAWFCTTGLPSDVVIEVDEMSFHLHKFPLMSRSKMLHQLITEQEQDPGGPSSRGRQAKDPAGAPGARSEGGGGGEQAEEGDAAGEDSREEGEEEIAEEPYHISLPDFPGGTDAFEAVAKFCYGVKLDFTPWNVAPLRCAAEYLEMTEEFCEDNLISRCERFFGQSVLRSLRDSMRALKSCEDLMPLAETLGIPQRCVDAIALRACSVDPSSSLFGWPMNERTGGVGTSDRRVLANHPVLWNGIDTGLRRKHHGAASNRSTATTDGGGGGAWFDDLAILGLPLFKRAIAAMKSRGLSPEAIEGCLISYAKRSIPGLSRSSRKSSGGAPLPSEAEQRELLETVIADLPLEKTTATSTRFLFGLLRTVNILRASEASREILERKIASQLDRASLDDLLMPSYSYLVETLYDVDCIERILAYFLEVLQDVAPVISGAEEEVEMEGGGGGGAGRARSPPSLRPLMMVGKLVDGYLSEIASDANLKAEKFCDLALTLPDHARVYDDGLYRAVDVYLKAHPRVSELERERVCSVMDYQKLTLEACTHAAQNERLPLRAIVQVLFFEQLQLRHAIAGSLLAADPTGGSQPPETARSPRFHDEALAHSAVAAVPRERETWRSAVRNNQVLRLDMDSMRNRVNELEQECSSMKKVLEKMDRVGGAVKPRGVPAGDATGKGWNFTRRFGCKFKSQVCDSHERTVVESRRSRSELAMEQPVPPPQQLQLQLQLEQSFYLMRNY</sequence>
<evidence type="ECO:0000313" key="9">
    <source>
        <dbReference type="Proteomes" id="UP000652761"/>
    </source>
</evidence>
<dbReference type="PROSITE" id="PS50097">
    <property type="entry name" value="BTB"/>
    <property type="match status" value="1"/>
</dbReference>
<evidence type="ECO:0000256" key="5">
    <source>
        <dbReference type="SAM" id="MobiDB-lite"/>
    </source>
</evidence>
<dbReference type="OrthoDB" id="624345at2759"/>
<keyword evidence="9" id="KW-1185">Reference proteome</keyword>
<protein>
    <recommendedName>
        <fullName evidence="10">Phototropic-responsive NPH3 family protein</fullName>
    </recommendedName>
</protein>
<dbReference type="InterPro" id="IPR000210">
    <property type="entry name" value="BTB/POZ_dom"/>
</dbReference>
<dbReference type="InterPro" id="IPR011333">
    <property type="entry name" value="SKP1/BTB/POZ_sf"/>
</dbReference>
<evidence type="ECO:0008006" key="10">
    <source>
        <dbReference type="Google" id="ProtNLM"/>
    </source>
</evidence>
<dbReference type="SUPFAM" id="SSF54695">
    <property type="entry name" value="POZ domain"/>
    <property type="match status" value="1"/>
</dbReference>
<dbReference type="EMBL" id="NMUH01002783">
    <property type="protein sequence ID" value="MQM02068.1"/>
    <property type="molecule type" value="Genomic_DNA"/>
</dbReference>
<proteinExistence type="inferred from homology"/>
<keyword evidence="2" id="KW-0833">Ubl conjugation pathway</keyword>
<dbReference type="InterPro" id="IPR043454">
    <property type="entry name" value="NPH3/RPT2-like"/>
</dbReference>
<organism evidence="8 9">
    <name type="scientific">Colocasia esculenta</name>
    <name type="common">Wild taro</name>
    <name type="synonym">Arum esculentum</name>
    <dbReference type="NCBI Taxonomy" id="4460"/>
    <lineage>
        <taxon>Eukaryota</taxon>
        <taxon>Viridiplantae</taxon>
        <taxon>Streptophyta</taxon>
        <taxon>Embryophyta</taxon>
        <taxon>Tracheophyta</taxon>
        <taxon>Spermatophyta</taxon>
        <taxon>Magnoliopsida</taxon>
        <taxon>Liliopsida</taxon>
        <taxon>Araceae</taxon>
        <taxon>Aroideae</taxon>
        <taxon>Colocasieae</taxon>
        <taxon>Colocasia</taxon>
    </lineage>
</organism>
<evidence type="ECO:0000256" key="4">
    <source>
        <dbReference type="SAM" id="Coils"/>
    </source>
</evidence>
<dbReference type="PANTHER" id="PTHR32370">
    <property type="entry name" value="OS12G0117600 PROTEIN"/>
    <property type="match status" value="1"/>
</dbReference>
<feature type="domain" description="NPH3" evidence="7">
    <location>
        <begin position="279"/>
        <end position="572"/>
    </location>
</feature>
<evidence type="ECO:0000256" key="3">
    <source>
        <dbReference type="PROSITE-ProRule" id="PRU00982"/>
    </source>
</evidence>
<gene>
    <name evidence="8" type="ORF">Taro_034828</name>
</gene>
<dbReference type="GO" id="GO:0016567">
    <property type="term" value="P:protein ubiquitination"/>
    <property type="evidence" value="ECO:0007669"/>
    <property type="project" value="UniProtKB-UniPathway"/>
</dbReference>
<evidence type="ECO:0000259" key="6">
    <source>
        <dbReference type="PROSITE" id="PS50097"/>
    </source>
</evidence>
<keyword evidence="4" id="KW-0175">Coiled coil</keyword>
<dbReference type="Proteomes" id="UP000652761">
    <property type="component" value="Unassembled WGS sequence"/>
</dbReference>
<dbReference type="Gene3D" id="3.30.710.10">
    <property type="entry name" value="Potassium Channel Kv1.1, Chain A"/>
    <property type="match status" value="1"/>
</dbReference>
<feature type="region of interest" description="Disordered" evidence="5">
    <location>
        <begin position="52"/>
        <end position="114"/>
    </location>
</feature>
<comment type="pathway">
    <text evidence="1">Protein modification; protein ubiquitination.</text>
</comment>
<comment type="caution">
    <text evidence="8">The sequence shown here is derived from an EMBL/GenBank/DDBJ whole genome shotgun (WGS) entry which is preliminary data.</text>
</comment>
<evidence type="ECO:0000256" key="2">
    <source>
        <dbReference type="ARBA" id="ARBA00022786"/>
    </source>
</evidence>
<comment type="similarity">
    <text evidence="3">Belongs to the NPH3 family.</text>
</comment>
<evidence type="ECO:0000259" key="7">
    <source>
        <dbReference type="PROSITE" id="PS51649"/>
    </source>
</evidence>
<feature type="compositionally biased region" description="Acidic residues" evidence="5">
    <location>
        <begin position="86"/>
        <end position="107"/>
    </location>
</feature>
<reference evidence="8" key="1">
    <citation type="submission" date="2017-07" db="EMBL/GenBank/DDBJ databases">
        <title>Taro Niue Genome Assembly and Annotation.</title>
        <authorList>
            <person name="Atibalentja N."/>
            <person name="Keating K."/>
            <person name="Fields C.J."/>
        </authorList>
    </citation>
    <scope>NUCLEOTIDE SEQUENCE</scope>
    <source>
        <strain evidence="8">Niue_2</strain>
        <tissue evidence="8">Leaf</tissue>
    </source>
</reference>
<dbReference type="InterPro" id="IPR027356">
    <property type="entry name" value="NPH3_dom"/>
</dbReference>
<dbReference type="Pfam" id="PF03000">
    <property type="entry name" value="NPH3"/>
    <property type="match status" value="1"/>
</dbReference>
<evidence type="ECO:0000313" key="8">
    <source>
        <dbReference type="EMBL" id="MQM02068.1"/>
    </source>
</evidence>